<keyword evidence="2" id="KW-1185">Reference proteome</keyword>
<protein>
    <submittedName>
        <fullName evidence="1">Uncharacterized protein</fullName>
    </submittedName>
</protein>
<gene>
    <name evidence="1" type="ordered locus">NFA_44290</name>
</gene>
<evidence type="ECO:0000313" key="1">
    <source>
        <dbReference type="EMBL" id="BAD59280.1"/>
    </source>
</evidence>
<organism evidence="1 2">
    <name type="scientific">Nocardia farcinica (strain IFM 10152)</name>
    <dbReference type="NCBI Taxonomy" id="247156"/>
    <lineage>
        <taxon>Bacteria</taxon>
        <taxon>Bacillati</taxon>
        <taxon>Actinomycetota</taxon>
        <taxon>Actinomycetes</taxon>
        <taxon>Mycobacteriales</taxon>
        <taxon>Nocardiaceae</taxon>
        <taxon>Nocardia</taxon>
    </lineage>
</organism>
<dbReference type="STRING" id="247156.NFA_44290"/>
<sequence>MFCCPGGADNHAARWCCQPRVALVRGSTRIGRYGPGSSGMCREDVGLDAPIRRSSYTQIGSSRVCGEHLPDLQFLIPSPQFSFTFSRLLTSRTLPLPL</sequence>
<dbReference type="KEGG" id="nfa:NFA_44290"/>
<proteinExistence type="predicted"/>
<dbReference type="HOGENOM" id="CLU_2330927_0_0_11"/>
<reference evidence="1 2" key="1">
    <citation type="journal article" date="2004" name="Proc. Natl. Acad. Sci. U.S.A.">
        <title>The complete genomic sequence of Nocardia farcinica IFM 10152.</title>
        <authorList>
            <person name="Ishikawa J."/>
            <person name="Yamashita A."/>
            <person name="Mikami Y."/>
            <person name="Hoshino Y."/>
            <person name="Kurita H."/>
            <person name="Hotta K."/>
            <person name="Shiba T."/>
            <person name="Hattori M."/>
        </authorList>
    </citation>
    <scope>NUCLEOTIDE SEQUENCE [LARGE SCALE GENOMIC DNA]</scope>
    <source>
        <strain evidence="1 2">IFM 10152</strain>
    </source>
</reference>
<dbReference type="EMBL" id="AP006618">
    <property type="protein sequence ID" value="BAD59280.1"/>
    <property type="molecule type" value="Genomic_DNA"/>
</dbReference>
<name>Q5YRB1_NOCFA</name>
<dbReference type="Proteomes" id="UP000006820">
    <property type="component" value="Chromosome"/>
</dbReference>
<evidence type="ECO:0000313" key="2">
    <source>
        <dbReference type="Proteomes" id="UP000006820"/>
    </source>
</evidence>
<dbReference type="AlphaFoldDB" id="Q5YRB1"/>
<accession>Q5YRB1</accession>